<evidence type="ECO:0000256" key="1">
    <source>
        <dbReference type="SAM" id="MobiDB-lite"/>
    </source>
</evidence>
<feature type="compositionally biased region" description="Basic and acidic residues" evidence="1">
    <location>
        <begin position="160"/>
        <end position="169"/>
    </location>
</feature>
<dbReference type="AlphaFoldDB" id="A0A166AHD8"/>
<feature type="compositionally biased region" description="Low complexity" evidence="1">
    <location>
        <begin position="101"/>
        <end position="118"/>
    </location>
</feature>
<dbReference type="EMBL" id="KV426019">
    <property type="protein sequence ID" value="KZV91879.1"/>
    <property type="molecule type" value="Genomic_DNA"/>
</dbReference>
<dbReference type="GO" id="GO:0003824">
    <property type="term" value="F:catalytic activity"/>
    <property type="evidence" value="ECO:0007669"/>
    <property type="project" value="InterPro"/>
</dbReference>
<reference evidence="3 4" key="1">
    <citation type="journal article" date="2016" name="Mol. Biol. Evol.">
        <title>Comparative Genomics of Early-Diverging Mushroom-Forming Fungi Provides Insights into the Origins of Lignocellulose Decay Capabilities.</title>
        <authorList>
            <person name="Nagy L.G."/>
            <person name="Riley R."/>
            <person name="Tritt A."/>
            <person name="Adam C."/>
            <person name="Daum C."/>
            <person name="Floudas D."/>
            <person name="Sun H."/>
            <person name="Yadav J.S."/>
            <person name="Pangilinan J."/>
            <person name="Larsson K.H."/>
            <person name="Matsuura K."/>
            <person name="Barry K."/>
            <person name="Labutti K."/>
            <person name="Kuo R."/>
            <person name="Ohm R.A."/>
            <person name="Bhattacharya S.S."/>
            <person name="Shirouzu T."/>
            <person name="Yoshinaga Y."/>
            <person name="Martin F.M."/>
            <person name="Grigoriev I.V."/>
            <person name="Hibbett D.S."/>
        </authorList>
    </citation>
    <scope>NUCLEOTIDE SEQUENCE [LARGE SCALE GENOMIC DNA]</scope>
    <source>
        <strain evidence="3 4">HHB12029</strain>
    </source>
</reference>
<dbReference type="InterPro" id="IPR016193">
    <property type="entry name" value="Cytidine_deaminase-like"/>
</dbReference>
<dbReference type="Proteomes" id="UP000077266">
    <property type="component" value="Unassembled WGS sequence"/>
</dbReference>
<feature type="region of interest" description="Disordered" evidence="1">
    <location>
        <begin position="82"/>
        <end position="184"/>
    </location>
</feature>
<organism evidence="3 4">
    <name type="scientific">Exidia glandulosa HHB12029</name>
    <dbReference type="NCBI Taxonomy" id="1314781"/>
    <lineage>
        <taxon>Eukaryota</taxon>
        <taxon>Fungi</taxon>
        <taxon>Dikarya</taxon>
        <taxon>Basidiomycota</taxon>
        <taxon>Agaricomycotina</taxon>
        <taxon>Agaricomycetes</taxon>
        <taxon>Auriculariales</taxon>
        <taxon>Exidiaceae</taxon>
        <taxon>Exidia</taxon>
    </lineage>
</organism>
<accession>A0A166AHD8</accession>
<dbReference type="SUPFAM" id="SSF53927">
    <property type="entry name" value="Cytidine deaminase-like"/>
    <property type="match status" value="1"/>
</dbReference>
<feature type="domain" description="CMP/dCMP-type deaminase" evidence="2">
    <location>
        <begin position="2"/>
        <end position="76"/>
    </location>
</feature>
<gene>
    <name evidence="3" type="ORF">EXIGLDRAFT_836850</name>
</gene>
<dbReference type="GO" id="GO:0006139">
    <property type="term" value="P:nucleobase-containing compound metabolic process"/>
    <property type="evidence" value="ECO:0007669"/>
    <property type="project" value="UniProtKB-ARBA"/>
</dbReference>
<keyword evidence="4" id="KW-1185">Reference proteome</keyword>
<sequence>MNRSQFYLSHCADAAEKSPMCFTLGAVLVKGGKVISSGFNHHRPHYDGAEATRRGHSRKPVSMHAEMHAIYNATGMSPAFRQQVQGKNAAAARGETGAPGSGSYASDDWSDAASSTSSKGEEQWRVSGPERTPAALQQQPGETPEVPHQVVQVRATVQGVDREPRERRQWRQVGLGRDQQQQQQQQRIRWDIRRRESRVNGADLYVARFTKQGFGTACPCWRCIEWCRWAGVKRVFHWDAAKNRFEVIKVNDAYKCAYETHADGRLFSGTCF</sequence>
<dbReference type="Pfam" id="PF00383">
    <property type="entry name" value="dCMP_cyt_deam_1"/>
    <property type="match status" value="1"/>
</dbReference>
<evidence type="ECO:0000313" key="4">
    <source>
        <dbReference type="Proteomes" id="UP000077266"/>
    </source>
</evidence>
<evidence type="ECO:0000259" key="2">
    <source>
        <dbReference type="Pfam" id="PF00383"/>
    </source>
</evidence>
<protein>
    <recommendedName>
        <fullName evidence="2">CMP/dCMP-type deaminase domain-containing protein</fullName>
    </recommendedName>
</protein>
<proteinExistence type="predicted"/>
<dbReference type="InterPro" id="IPR002125">
    <property type="entry name" value="CMP_dCMP_dom"/>
</dbReference>
<dbReference type="OrthoDB" id="9972196at2759"/>
<dbReference type="InParanoid" id="A0A166AHD8"/>
<dbReference type="Gene3D" id="3.40.140.10">
    <property type="entry name" value="Cytidine Deaminase, domain 2"/>
    <property type="match status" value="2"/>
</dbReference>
<evidence type="ECO:0000313" key="3">
    <source>
        <dbReference type="EMBL" id="KZV91879.1"/>
    </source>
</evidence>
<name>A0A166AHD8_EXIGL</name>